<proteinExistence type="predicted"/>
<keyword evidence="2" id="KW-1185">Reference proteome</keyword>
<protein>
    <submittedName>
        <fullName evidence="1">Uncharacterized protein</fullName>
    </submittedName>
</protein>
<dbReference type="SUPFAM" id="SSF56219">
    <property type="entry name" value="DNase I-like"/>
    <property type="match status" value="1"/>
</dbReference>
<dbReference type="InterPro" id="IPR036691">
    <property type="entry name" value="Endo/exonu/phosph_ase_sf"/>
</dbReference>
<sequence length="150" mass="17008">MCARLQGCDLIGITEMWWDGFYDWSVGMEGYRLFRKDRQGRQGESVVLYVNDKLECMEYHPGMDEELTESLWVRIKGWTGTGDTIVGLCYKPLSQEDQADEDLYRQLHICKPWSSWGTSASKISVGGTTQQGTSSPGGSWNALMRTSFSK</sequence>
<dbReference type="Gene3D" id="3.60.10.10">
    <property type="entry name" value="Endonuclease/exonuclease/phosphatase"/>
    <property type="match status" value="1"/>
</dbReference>
<gene>
    <name evidence="1" type="ORF">GRJ2_000731500</name>
</gene>
<dbReference type="EMBL" id="BAAFJT010000002">
    <property type="protein sequence ID" value="GAB0182662.1"/>
    <property type="molecule type" value="Genomic_DNA"/>
</dbReference>
<dbReference type="AlphaFoldDB" id="A0ABC9WEJ8"/>
<evidence type="ECO:0000313" key="2">
    <source>
        <dbReference type="Proteomes" id="UP001623348"/>
    </source>
</evidence>
<comment type="caution">
    <text evidence="1">The sequence shown here is derived from an EMBL/GenBank/DDBJ whole genome shotgun (WGS) entry which is preliminary data.</text>
</comment>
<accession>A0ABC9WEJ8</accession>
<name>A0ABC9WEJ8_GRUJA</name>
<evidence type="ECO:0000313" key="1">
    <source>
        <dbReference type="EMBL" id="GAB0182662.1"/>
    </source>
</evidence>
<organism evidence="1 2">
    <name type="scientific">Grus japonensis</name>
    <name type="common">Japanese crane</name>
    <name type="synonym">Red-crowned crane</name>
    <dbReference type="NCBI Taxonomy" id="30415"/>
    <lineage>
        <taxon>Eukaryota</taxon>
        <taxon>Metazoa</taxon>
        <taxon>Chordata</taxon>
        <taxon>Craniata</taxon>
        <taxon>Vertebrata</taxon>
        <taxon>Euteleostomi</taxon>
        <taxon>Archelosauria</taxon>
        <taxon>Archosauria</taxon>
        <taxon>Dinosauria</taxon>
        <taxon>Saurischia</taxon>
        <taxon>Theropoda</taxon>
        <taxon>Coelurosauria</taxon>
        <taxon>Aves</taxon>
        <taxon>Neognathae</taxon>
        <taxon>Neoaves</taxon>
        <taxon>Gruiformes</taxon>
        <taxon>Gruidae</taxon>
        <taxon>Grus</taxon>
    </lineage>
</organism>
<reference evidence="1 2" key="1">
    <citation type="submission" date="2024-06" db="EMBL/GenBank/DDBJ databases">
        <title>The draft genome of Grus japonensis, version 3.</title>
        <authorList>
            <person name="Nabeshima K."/>
            <person name="Suzuki S."/>
            <person name="Onuma M."/>
        </authorList>
    </citation>
    <scope>NUCLEOTIDE SEQUENCE [LARGE SCALE GENOMIC DNA]</scope>
    <source>
        <strain evidence="1 2">451A</strain>
    </source>
</reference>
<dbReference type="Proteomes" id="UP001623348">
    <property type="component" value="Unassembled WGS sequence"/>
</dbReference>